<reference evidence="1" key="2">
    <citation type="submission" date="2020-02" db="EMBL/GenBank/DDBJ databases">
        <authorList>
            <consortium name="NCBI Pathogen Detection Project"/>
        </authorList>
    </citation>
    <scope>NUCLEOTIDE SEQUENCE</scope>
    <source>
        <strain evidence="1">MA.MZ045</strain>
    </source>
</reference>
<dbReference type="EMBL" id="DAAWNC010000012">
    <property type="protein sequence ID" value="HAF8580219.1"/>
    <property type="molecule type" value="Genomic_DNA"/>
</dbReference>
<organism evidence="1">
    <name type="scientific">Salmonella enterica</name>
    <name type="common">Salmonella choleraesuis</name>
    <dbReference type="NCBI Taxonomy" id="28901"/>
    <lineage>
        <taxon>Bacteria</taxon>
        <taxon>Pseudomonadati</taxon>
        <taxon>Pseudomonadota</taxon>
        <taxon>Gammaproteobacteria</taxon>
        <taxon>Enterobacterales</taxon>
        <taxon>Enterobacteriaceae</taxon>
        <taxon>Salmonella</taxon>
    </lineage>
</organism>
<name>A0A754B753_SALER</name>
<dbReference type="SUPFAM" id="SSF82171">
    <property type="entry name" value="DPP6 N-terminal domain-like"/>
    <property type="match status" value="1"/>
</dbReference>
<protein>
    <submittedName>
        <fullName evidence="1">Uncharacterized protein</fullName>
    </submittedName>
</protein>
<dbReference type="RefSeq" id="WP_139386071.1">
    <property type="nucleotide sequence ID" value="NZ_MXLQ01000043.1"/>
</dbReference>
<dbReference type="AlphaFoldDB" id="A0A754B753"/>
<accession>A0A754B753</accession>
<evidence type="ECO:0000313" key="1">
    <source>
        <dbReference type="EMBL" id="HAF8580219.1"/>
    </source>
</evidence>
<gene>
    <name evidence="1" type="ORF">G5T75_004184</name>
</gene>
<comment type="caution">
    <text evidence="1">The sequence shown here is derived from an EMBL/GenBank/DDBJ whole genome shotgun (WGS) entry which is preliminary data.</text>
</comment>
<sequence length="240" mass="27001">MEEKRMRIIAPVIITILLSACVSSTQESYGVKIKDLEHAPITTVQQQIPTPIVYTPIVSTPTLPKREIQETVASRDGRYVYYTSALWDGEGREPTDFSNYIIGVYDMEHEKKSTLLTTKHSTEPKKELSGFNNLILSPDNNTLYFHTDAWITSPAIYKMDLKNYKPHYIVDGYLHCLVQTGKYKGDLIVSQHRHYVQGGAYNPISLFTPQGKKLGVVGDDNTTNAGIAQLCNHVSEFGMN</sequence>
<reference evidence="1" key="1">
    <citation type="journal article" date="2018" name="Genome Biol.">
        <title>SKESA: strategic k-mer extension for scrupulous assemblies.</title>
        <authorList>
            <person name="Souvorov A."/>
            <person name="Agarwala R."/>
            <person name="Lipman D.J."/>
        </authorList>
    </citation>
    <scope>NUCLEOTIDE SEQUENCE</scope>
    <source>
        <strain evidence="1">MA.MZ045</strain>
    </source>
</reference>
<proteinExistence type="predicted"/>
<dbReference type="PROSITE" id="PS51257">
    <property type="entry name" value="PROKAR_LIPOPROTEIN"/>
    <property type="match status" value="1"/>
</dbReference>